<dbReference type="Pfam" id="PF05175">
    <property type="entry name" value="MTS"/>
    <property type="match status" value="1"/>
</dbReference>
<evidence type="ECO:0000256" key="2">
    <source>
        <dbReference type="ARBA" id="ARBA00041374"/>
    </source>
</evidence>
<feature type="domain" description="Methyltransferase small" evidence="4">
    <location>
        <begin position="126"/>
        <end position="214"/>
    </location>
</feature>
<evidence type="ECO:0000256" key="1">
    <source>
        <dbReference type="ARBA" id="ARBA00009741"/>
    </source>
</evidence>
<evidence type="ECO:0000259" key="4">
    <source>
        <dbReference type="Pfam" id="PF05175"/>
    </source>
</evidence>
<evidence type="ECO:0000313" key="6">
    <source>
        <dbReference type="Proteomes" id="UP000692954"/>
    </source>
</evidence>
<dbReference type="PANTHER" id="PTHR23290:SF0">
    <property type="entry name" value="RRNA N6-ADENOSINE-METHYLTRANSFERASE METTL5"/>
    <property type="match status" value="1"/>
</dbReference>
<sequence length="290" mass="33592">MNLIISTINNVDQTRNPSSFNINQMVMWNILIGLTLGIRILAYLAFHLISSPPETCKQITNLNDFYDYYIFILNMIKKKQLESFLQQVPDFEGKPNWNLEQHMTPPSFATEIIQLILNEESLENLICADFGCGTGMLTAGLLCCNVAHVFAYEFDQKVAQDTLQTLQEMHDGAFDLIITNIKHHKFPSQKVDLILMNPPFGTKEINIDTVFLLQAFQHSKGNVYSIHKSSTRQYLEKLALENKRTFKVLKEFQFPLPKKFMKYHKKDLAFTQVDFIKFGILKQKEDKQEI</sequence>
<proteinExistence type="inferred from homology"/>
<evidence type="ECO:0000256" key="3">
    <source>
        <dbReference type="SAM" id="Phobius"/>
    </source>
</evidence>
<dbReference type="PANTHER" id="PTHR23290">
    <property type="entry name" value="RRNA N6-ADENOSINE-METHYLTRANSFERASE METTL5"/>
    <property type="match status" value="1"/>
</dbReference>
<dbReference type="GO" id="GO:0008988">
    <property type="term" value="F:rRNA (adenine-N6-)-methyltransferase activity"/>
    <property type="evidence" value="ECO:0007669"/>
    <property type="project" value="TreeGrafter"/>
</dbReference>
<dbReference type="InterPro" id="IPR007848">
    <property type="entry name" value="Small_mtfrase_dom"/>
</dbReference>
<keyword evidence="3" id="KW-0472">Membrane</keyword>
<keyword evidence="3" id="KW-0812">Transmembrane</keyword>
<evidence type="ECO:0000313" key="5">
    <source>
        <dbReference type="EMBL" id="CAD8050840.1"/>
    </source>
</evidence>
<dbReference type="CDD" id="cd02440">
    <property type="entry name" value="AdoMet_MTases"/>
    <property type="match status" value="1"/>
</dbReference>
<comment type="caution">
    <text evidence="5">The sequence shown here is derived from an EMBL/GenBank/DDBJ whole genome shotgun (WGS) entry which is preliminary data.</text>
</comment>
<dbReference type="InterPro" id="IPR002052">
    <property type="entry name" value="DNA_methylase_N6_adenine_CS"/>
</dbReference>
<dbReference type="PROSITE" id="PS00092">
    <property type="entry name" value="N6_MTASE"/>
    <property type="match status" value="1"/>
</dbReference>
<accession>A0A8S1K5X8</accession>
<feature type="transmembrane region" description="Helical" evidence="3">
    <location>
        <begin position="25"/>
        <end position="46"/>
    </location>
</feature>
<name>A0A8S1K5X8_9CILI</name>
<keyword evidence="6" id="KW-1185">Reference proteome</keyword>
<comment type="similarity">
    <text evidence="1">Belongs to the methyltransferase superfamily. PrmA family.</text>
</comment>
<protein>
    <recommendedName>
        <fullName evidence="2">Methyltransferase-like protein 5</fullName>
    </recommendedName>
</protein>
<dbReference type="InterPro" id="IPR051720">
    <property type="entry name" value="rRNA_MeTrfase/Polyamine_Synth"/>
</dbReference>
<organism evidence="5 6">
    <name type="scientific">Paramecium sonneborni</name>
    <dbReference type="NCBI Taxonomy" id="65129"/>
    <lineage>
        <taxon>Eukaryota</taxon>
        <taxon>Sar</taxon>
        <taxon>Alveolata</taxon>
        <taxon>Ciliophora</taxon>
        <taxon>Intramacronucleata</taxon>
        <taxon>Oligohymenophorea</taxon>
        <taxon>Peniculida</taxon>
        <taxon>Parameciidae</taxon>
        <taxon>Paramecium</taxon>
    </lineage>
</organism>
<reference evidence="5" key="1">
    <citation type="submission" date="2021-01" db="EMBL/GenBank/DDBJ databases">
        <authorList>
            <consortium name="Genoscope - CEA"/>
            <person name="William W."/>
        </authorList>
    </citation>
    <scope>NUCLEOTIDE SEQUENCE</scope>
</reference>
<dbReference type="AlphaFoldDB" id="A0A8S1K5X8"/>
<keyword evidence="3" id="KW-1133">Transmembrane helix</keyword>
<dbReference type="Proteomes" id="UP000692954">
    <property type="component" value="Unassembled WGS sequence"/>
</dbReference>
<dbReference type="OrthoDB" id="7848332at2759"/>
<dbReference type="EMBL" id="CAJJDN010000005">
    <property type="protein sequence ID" value="CAD8050840.1"/>
    <property type="molecule type" value="Genomic_DNA"/>
</dbReference>
<dbReference type="GO" id="GO:0003676">
    <property type="term" value="F:nucleic acid binding"/>
    <property type="evidence" value="ECO:0007669"/>
    <property type="project" value="InterPro"/>
</dbReference>
<gene>
    <name evidence="5" type="ORF">PSON_ATCC_30995.1.T0050220</name>
</gene>